<keyword evidence="4" id="KW-0804">Transcription</keyword>
<dbReference type="PANTHER" id="PTHR30537:SF30">
    <property type="entry name" value="TRANSCRIPTIONAL REGULATOR-RELATED"/>
    <property type="match status" value="1"/>
</dbReference>
<feature type="domain" description="HTH lysR-type" evidence="5">
    <location>
        <begin position="1"/>
        <end position="59"/>
    </location>
</feature>
<keyword evidence="7" id="KW-1185">Reference proteome</keyword>
<sequence length="289" mass="32400">MNEIKSILILGKVIETGNMTIAGRELGISNVAVSQHIKQLEQHYGVQLIHRTTRQITPTSAGKILWQTARDIQHALTKTQQNLTALRTEFSGEVAISLPSASIDSRAIRRFLQKMAKDYPSIDVHLLPNDSVVNLFQENIDIALRATEPDNTLIARFLTQWRLCICASPDYLATHPIHRSNELFRHCWIHFHDNIFDHAFATLGLGKFSADKTIHCPIISSAKSLALEGFGLTLQLYGDIEHHLEQGKLALVLPNAPLPIYNLYAVTLHRTQSAKINAVLEVMKSAFME</sequence>
<dbReference type="InterPro" id="IPR000847">
    <property type="entry name" value="LysR_HTH_N"/>
</dbReference>
<reference evidence="6 7" key="1">
    <citation type="submission" date="2020-10" db="EMBL/GenBank/DDBJ databases">
        <title>Genome Sequencing of Rodentibacter spp. strain DSM111151.</title>
        <authorList>
            <person name="Benga L."/>
            <person name="Lautwein T."/>
        </authorList>
    </citation>
    <scope>NUCLEOTIDE SEQUENCE [LARGE SCALE GENOMIC DNA]</scope>
    <source>
        <strain evidence="6 7">DSM 111151</strain>
    </source>
</reference>
<evidence type="ECO:0000256" key="2">
    <source>
        <dbReference type="ARBA" id="ARBA00023015"/>
    </source>
</evidence>
<evidence type="ECO:0000256" key="4">
    <source>
        <dbReference type="ARBA" id="ARBA00023163"/>
    </source>
</evidence>
<dbReference type="PANTHER" id="PTHR30537">
    <property type="entry name" value="HTH-TYPE TRANSCRIPTIONAL REGULATOR"/>
    <property type="match status" value="1"/>
</dbReference>
<organism evidence="6 7">
    <name type="scientific">Rodentibacter haemolyticus</name>
    <dbReference type="NCBI Taxonomy" id="2778911"/>
    <lineage>
        <taxon>Bacteria</taxon>
        <taxon>Pseudomonadati</taxon>
        <taxon>Pseudomonadota</taxon>
        <taxon>Gammaproteobacteria</taxon>
        <taxon>Pasteurellales</taxon>
        <taxon>Pasteurellaceae</taxon>
        <taxon>Rodentibacter</taxon>
    </lineage>
</organism>
<dbReference type="EMBL" id="CP063056">
    <property type="protein sequence ID" value="QPB43318.1"/>
    <property type="molecule type" value="Genomic_DNA"/>
</dbReference>
<name>A0ABX6UZ90_9PAST</name>
<protein>
    <submittedName>
        <fullName evidence="6">LysR family transcriptional regulator</fullName>
    </submittedName>
</protein>
<dbReference type="Gene3D" id="3.40.190.290">
    <property type="match status" value="1"/>
</dbReference>
<keyword evidence="2" id="KW-0805">Transcription regulation</keyword>
<dbReference type="Pfam" id="PF00126">
    <property type="entry name" value="HTH_1"/>
    <property type="match status" value="1"/>
</dbReference>
<dbReference type="PROSITE" id="PS50931">
    <property type="entry name" value="HTH_LYSR"/>
    <property type="match status" value="1"/>
</dbReference>
<evidence type="ECO:0000256" key="1">
    <source>
        <dbReference type="ARBA" id="ARBA00009437"/>
    </source>
</evidence>
<evidence type="ECO:0000256" key="3">
    <source>
        <dbReference type="ARBA" id="ARBA00023125"/>
    </source>
</evidence>
<gene>
    <name evidence="6" type="ORF">IHV77_04295</name>
</gene>
<dbReference type="Proteomes" id="UP000663069">
    <property type="component" value="Chromosome"/>
</dbReference>
<evidence type="ECO:0000313" key="6">
    <source>
        <dbReference type="EMBL" id="QPB43318.1"/>
    </source>
</evidence>
<dbReference type="InterPro" id="IPR005119">
    <property type="entry name" value="LysR_subst-bd"/>
</dbReference>
<accession>A0ABX6UZ90</accession>
<dbReference type="SUPFAM" id="SSF46785">
    <property type="entry name" value="Winged helix' DNA-binding domain"/>
    <property type="match status" value="1"/>
</dbReference>
<dbReference type="InterPro" id="IPR058163">
    <property type="entry name" value="LysR-type_TF_proteobact-type"/>
</dbReference>
<keyword evidence="3" id="KW-0238">DNA-binding</keyword>
<dbReference type="SUPFAM" id="SSF53850">
    <property type="entry name" value="Periplasmic binding protein-like II"/>
    <property type="match status" value="1"/>
</dbReference>
<dbReference type="Pfam" id="PF03466">
    <property type="entry name" value="LysR_substrate"/>
    <property type="match status" value="1"/>
</dbReference>
<evidence type="ECO:0000259" key="5">
    <source>
        <dbReference type="PROSITE" id="PS50931"/>
    </source>
</evidence>
<dbReference type="InterPro" id="IPR036390">
    <property type="entry name" value="WH_DNA-bd_sf"/>
</dbReference>
<dbReference type="Gene3D" id="1.10.10.10">
    <property type="entry name" value="Winged helix-like DNA-binding domain superfamily/Winged helix DNA-binding domain"/>
    <property type="match status" value="1"/>
</dbReference>
<dbReference type="InterPro" id="IPR036388">
    <property type="entry name" value="WH-like_DNA-bd_sf"/>
</dbReference>
<comment type="similarity">
    <text evidence="1">Belongs to the LysR transcriptional regulatory family.</text>
</comment>
<dbReference type="RefSeq" id="WP_194812889.1">
    <property type="nucleotide sequence ID" value="NZ_CP063056.1"/>
</dbReference>
<proteinExistence type="inferred from homology"/>
<evidence type="ECO:0000313" key="7">
    <source>
        <dbReference type="Proteomes" id="UP000663069"/>
    </source>
</evidence>